<dbReference type="EMBL" id="JADBGQ010000006">
    <property type="protein sequence ID" value="KAG5393885.1"/>
    <property type="molecule type" value="Genomic_DNA"/>
</dbReference>
<feature type="region of interest" description="Disordered" evidence="1">
    <location>
        <begin position="43"/>
        <end position="95"/>
    </location>
</feature>
<name>A0ABQ7M512_BRACM</name>
<reference evidence="2 3" key="1">
    <citation type="submission" date="2021-03" db="EMBL/GenBank/DDBJ databases">
        <authorList>
            <person name="King G.J."/>
            <person name="Bancroft I."/>
            <person name="Baten A."/>
            <person name="Bloomfield J."/>
            <person name="Borpatragohain P."/>
            <person name="He Z."/>
            <person name="Irish N."/>
            <person name="Irwin J."/>
            <person name="Liu K."/>
            <person name="Mauleon R.P."/>
            <person name="Moore J."/>
            <person name="Morris R."/>
            <person name="Ostergaard L."/>
            <person name="Wang B."/>
            <person name="Wells R."/>
        </authorList>
    </citation>
    <scope>NUCLEOTIDE SEQUENCE [LARGE SCALE GENOMIC DNA]</scope>
    <source>
        <strain evidence="2">R-o-18</strain>
        <tissue evidence="2">Leaf</tissue>
    </source>
</reference>
<proteinExistence type="predicted"/>
<evidence type="ECO:0000313" key="2">
    <source>
        <dbReference type="EMBL" id="KAG5393885.1"/>
    </source>
</evidence>
<sequence length="139" mass="15986">MFRLHFAYMSLYQVLEYHMEFLRTFGCIWSSKEVFKVIIGRAAHGSDQSAATPSKRPYQSDREESLAFSSPGDARTSPERPLAATQRGRSRSLERLVGATSRGRCALSDYLHSRCFDISQNWFDNLLYYNICLRSLENS</sequence>
<protein>
    <submittedName>
        <fullName evidence="2">Uncharacterized protein</fullName>
    </submittedName>
</protein>
<accession>A0ABQ7M512</accession>
<evidence type="ECO:0000313" key="3">
    <source>
        <dbReference type="Proteomes" id="UP000823674"/>
    </source>
</evidence>
<comment type="caution">
    <text evidence="2">The sequence shown here is derived from an EMBL/GenBank/DDBJ whole genome shotgun (WGS) entry which is preliminary data.</text>
</comment>
<dbReference type="Proteomes" id="UP000823674">
    <property type="component" value="Chromosome A06"/>
</dbReference>
<evidence type="ECO:0000256" key="1">
    <source>
        <dbReference type="SAM" id="MobiDB-lite"/>
    </source>
</evidence>
<keyword evidence="3" id="KW-1185">Reference proteome</keyword>
<gene>
    <name evidence="2" type="primary">A06p036470.1_BraROA</name>
    <name evidence="2" type="ORF">IGI04_023848</name>
</gene>
<organism evidence="2 3">
    <name type="scientific">Brassica rapa subsp. trilocularis</name>
    <dbReference type="NCBI Taxonomy" id="1813537"/>
    <lineage>
        <taxon>Eukaryota</taxon>
        <taxon>Viridiplantae</taxon>
        <taxon>Streptophyta</taxon>
        <taxon>Embryophyta</taxon>
        <taxon>Tracheophyta</taxon>
        <taxon>Spermatophyta</taxon>
        <taxon>Magnoliopsida</taxon>
        <taxon>eudicotyledons</taxon>
        <taxon>Gunneridae</taxon>
        <taxon>Pentapetalae</taxon>
        <taxon>rosids</taxon>
        <taxon>malvids</taxon>
        <taxon>Brassicales</taxon>
        <taxon>Brassicaceae</taxon>
        <taxon>Brassiceae</taxon>
        <taxon>Brassica</taxon>
    </lineage>
</organism>